<reference evidence="2" key="1">
    <citation type="submission" date="2023-03" db="EMBL/GenBank/DDBJ databases">
        <authorList>
            <person name="Steffen K."/>
            <person name="Cardenas P."/>
        </authorList>
    </citation>
    <scope>NUCLEOTIDE SEQUENCE</scope>
</reference>
<comment type="caution">
    <text evidence="2">The sequence shown here is derived from an EMBL/GenBank/DDBJ whole genome shotgun (WGS) entry which is preliminary data.</text>
</comment>
<sequence>GKGLGLVQKGESSSSTETDGSSPEYHYNISETESKGLRKVFKRFSGRLCYLMKEPVELATHLQIKNLIQYSVMIELLTSPESEQAKAITLVRDLHKQMKSHPAKLFSIVEVFLQNAALKEPGKEMLQEIGKICPEMTAFVVGEQFPSDSLVEFPRKGSQTNIHTVVSGTPLPCKPSGTCSLRQSISTEISSLPRGICSI</sequence>
<dbReference type="EMBL" id="CASHTH010002622">
    <property type="protein sequence ID" value="CAI8032739.1"/>
    <property type="molecule type" value="Genomic_DNA"/>
</dbReference>
<dbReference type="AlphaFoldDB" id="A0AA35WU10"/>
<feature type="region of interest" description="Disordered" evidence="1">
    <location>
        <begin position="1"/>
        <end position="27"/>
    </location>
</feature>
<evidence type="ECO:0000313" key="3">
    <source>
        <dbReference type="Proteomes" id="UP001174909"/>
    </source>
</evidence>
<evidence type="ECO:0000313" key="2">
    <source>
        <dbReference type="EMBL" id="CAI8032739.1"/>
    </source>
</evidence>
<feature type="compositionally biased region" description="Low complexity" evidence="1">
    <location>
        <begin position="10"/>
        <end position="22"/>
    </location>
</feature>
<organism evidence="2 3">
    <name type="scientific">Geodia barretti</name>
    <name type="common">Barrett's horny sponge</name>
    <dbReference type="NCBI Taxonomy" id="519541"/>
    <lineage>
        <taxon>Eukaryota</taxon>
        <taxon>Metazoa</taxon>
        <taxon>Porifera</taxon>
        <taxon>Demospongiae</taxon>
        <taxon>Heteroscleromorpha</taxon>
        <taxon>Tetractinellida</taxon>
        <taxon>Astrophorina</taxon>
        <taxon>Geodiidae</taxon>
        <taxon>Geodia</taxon>
    </lineage>
</organism>
<feature type="non-terminal residue" evidence="2">
    <location>
        <position position="1"/>
    </location>
</feature>
<accession>A0AA35WU10</accession>
<proteinExistence type="predicted"/>
<name>A0AA35WU10_GEOBA</name>
<keyword evidence="3" id="KW-1185">Reference proteome</keyword>
<dbReference type="Proteomes" id="UP001174909">
    <property type="component" value="Unassembled WGS sequence"/>
</dbReference>
<evidence type="ECO:0000256" key="1">
    <source>
        <dbReference type="SAM" id="MobiDB-lite"/>
    </source>
</evidence>
<gene>
    <name evidence="2" type="ORF">GBAR_LOCUS18483</name>
</gene>
<protein>
    <submittedName>
        <fullName evidence="2">Uncharacterized protein</fullName>
    </submittedName>
</protein>